<proteinExistence type="inferred from homology"/>
<sequence length="176" mass="20289">MVTNTDHRMVFLDIYVGAPGQVHDARVFHNSDVFQRINDENHRLLDGEHHIIGDTAYPLLRNLMTPFRDNGHLTREEINYNMKLSSVRSVIERAYGRLKGKFRRLKYLDVASAEFGTQIIAAACVLHNYILINNDEEEAEEFEGNYDENVGAEDFDDDNPNVAVQKRRNIVNILNN</sequence>
<accession>A0AAW1KMV6</accession>
<protein>
    <submittedName>
        <fullName evidence="9">DDE superfamily endonuclease</fullName>
    </submittedName>
</protein>
<reference evidence="9 10" key="1">
    <citation type="journal article" date="2024" name="BMC Genomics">
        <title>De novo assembly and annotation of Popillia japonica's genome with initial clues to its potential as an invasive pest.</title>
        <authorList>
            <person name="Cucini C."/>
            <person name="Boschi S."/>
            <person name="Funari R."/>
            <person name="Cardaioli E."/>
            <person name="Iannotti N."/>
            <person name="Marturano G."/>
            <person name="Paoli F."/>
            <person name="Bruttini M."/>
            <person name="Carapelli A."/>
            <person name="Frati F."/>
            <person name="Nardi F."/>
        </authorList>
    </citation>
    <scope>NUCLEOTIDE SEQUENCE [LARGE SCALE GENOMIC DNA]</scope>
    <source>
        <strain evidence="9">DMR45628</strain>
    </source>
</reference>
<dbReference type="PANTHER" id="PTHR22930">
    <property type="match status" value="1"/>
</dbReference>
<comment type="subcellular location">
    <subcellularLocation>
        <location evidence="2">Nucleus</location>
    </subcellularLocation>
</comment>
<dbReference type="AlphaFoldDB" id="A0AAW1KMV6"/>
<dbReference type="PANTHER" id="PTHR22930:SF85">
    <property type="entry name" value="GH03217P-RELATED"/>
    <property type="match status" value="1"/>
</dbReference>
<name>A0AAW1KMV6_POPJA</name>
<keyword evidence="6" id="KW-0378">Hydrolase</keyword>
<dbReference type="InterPro" id="IPR045249">
    <property type="entry name" value="HARBI1-like"/>
</dbReference>
<gene>
    <name evidence="9" type="ORF">QE152_g22187</name>
</gene>
<evidence type="ECO:0000256" key="5">
    <source>
        <dbReference type="ARBA" id="ARBA00022723"/>
    </source>
</evidence>
<dbReference type="InterPro" id="IPR027806">
    <property type="entry name" value="HARBI1_dom"/>
</dbReference>
<evidence type="ECO:0000313" key="9">
    <source>
        <dbReference type="EMBL" id="KAK9720228.1"/>
    </source>
</evidence>
<keyword evidence="7" id="KW-0539">Nucleus</keyword>
<evidence type="ECO:0000256" key="4">
    <source>
        <dbReference type="ARBA" id="ARBA00022722"/>
    </source>
</evidence>
<evidence type="ECO:0000259" key="8">
    <source>
        <dbReference type="Pfam" id="PF13359"/>
    </source>
</evidence>
<dbReference type="GO" id="GO:0016787">
    <property type="term" value="F:hydrolase activity"/>
    <property type="evidence" value="ECO:0007669"/>
    <property type="project" value="UniProtKB-KW"/>
</dbReference>
<dbReference type="Proteomes" id="UP001458880">
    <property type="component" value="Unassembled WGS sequence"/>
</dbReference>
<comment type="caution">
    <text evidence="9">The sequence shown here is derived from an EMBL/GenBank/DDBJ whole genome shotgun (WGS) entry which is preliminary data.</text>
</comment>
<dbReference type="GO" id="GO:0004519">
    <property type="term" value="F:endonuclease activity"/>
    <property type="evidence" value="ECO:0007669"/>
    <property type="project" value="UniProtKB-KW"/>
</dbReference>
<organism evidence="9 10">
    <name type="scientific">Popillia japonica</name>
    <name type="common">Japanese beetle</name>
    <dbReference type="NCBI Taxonomy" id="7064"/>
    <lineage>
        <taxon>Eukaryota</taxon>
        <taxon>Metazoa</taxon>
        <taxon>Ecdysozoa</taxon>
        <taxon>Arthropoda</taxon>
        <taxon>Hexapoda</taxon>
        <taxon>Insecta</taxon>
        <taxon>Pterygota</taxon>
        <taxon>Neoptera</taxon>
        <taxon>Endopterygota</taxon>
        <taxon>Coleoptera</taxon>
        <taxon>Polyphaga</taxon>
        <taxon>Scarabaeiformia</taxon>
        <taxon>Scarabaeidae</taxon>
        <taxon>Rutelinae</taxon>
        <taxon>Popillia</taxon>
    </lineage>
</organism>
<keyword evidence="5" id="KW-0479">Metal-binding</keyword>
<comment type="similarity">
    <text evidence="3">Belongs to the HARBI1 family.</text>
</comment>
<evidence type="ECO:0000256" key="1">
    <source>
        <dbReference type="ARBA" id="ARBA00001968"/>
    </source>
</evidence>
<keyword evidence="10" id="KW-1185">Reference proteome</keyword>
<dbReference type="GO" id="GO:0046872">
    <property type="term" value="F:metal ion binding"/>
    <property type="evidence" value="ECO:0007669"/>
    <property type="project" value="UniProtKB-KW"/>
</dbReference>
<evidence type="ECO:0000256" key="6">
    <source>
        <dbReference type="ARBA" id="ARBA00022801"/>
    </source>
</evidence>
<dbReference type="GO" id="GO:0005634">
    <property type="term" value="C:nucleus"/>
    <property type="evidence" value="ECO:0007669"/>
    <property type="project" value="UniProtKB-SubCell"/>
</dbReference>
<evidence type="ECO:0000256" key="3">
    <source>
        <dbReference type="ARBA" id="ARBA00006958"/>
    </source>
</evidence>
<keyword evidence="9" id="KW-0255">Endonuclease</keyword>
<dbReference type="Pfam" id="PF13359">
    <property type="entry name" value="DDE_Tnp_4"/>
    <property type="match status" value="1"/>
</dbReference>
<keyword evidence="4" id="KW-0540">Nuclease</keyword>
<comment type="cofactor">
    <cofactor evidence="1">
        <name>a divalent metal cation</name>
        <dbReference type="ChEBI" id="CHEBI:60240"/>
    </cofactor>
</comment>
<evidence type="ECO:0000256" key="2">
    <source>
        <dbReference type="ARBA" id="ARBA00004123"/>
    </source>
</evidence>
<evidence type="ECO:0000313" key="10">
    <source>
        <dbReference type="Proteomes" id="UP001458880"/>
    </source>
</evidence>
<evidence type="ECO:0000256" key="7">
    <source>
        <dbReference type="ARBA" id="ARBA00023242"/>
    </source>
</evidence>
<feature type="domain" description="DDE Tnp4" evidence="8">
    <location>
        <begin position="5"/>
        <end position="128"/>
    </location>
</feature>
<dbReference type="EMBL" id="JASPKY010000212">
    <property type="protein sequence ID" value="KAK9720228.1"/>
    <property type="molecule type" value="Genomic_DNA"/>
</dbReference>